<dbReference type="AlphaFoldDB" id="A1ZZ57"/>
<keyword evidence="2" id="KW-1185">Reference proteome</keyword>
<dbReference type="eggNOG" id="ENOG502Z9V4">
    <property type="taxonomic scope" value="Bacteria"/>
</dbReference>
<evidence type="ECO:0000313" key="1">
    <source>
        <dbReference type="EMBL" id="EAY24316.1"/>
    </source>
</evidence>
<accession>A1ZZ57</accession>
<gene>
    <name evidence="1" type="ORF">M23134_05942</name>
</gene>
<protein>
    <submittedName>
        <fullName evidence="1">Uncharacterized protein</fullName>
    </submittedName>
</protein>
<dbReference type="EMBL" id="AAWS01000073">
    <property type="protein sequence ID" value="EAY24316.1"/>
    <property type="molecule type" value="Genomic_DNA"/>
</dbReference>
<proteinExistence type="predicted"/>
<comment type="caution">
    <text evidence="1">The sequence shown here is derived from an EMBL/GenBank/DDBJ whole genome shotgun (WGS) entry which is preliminary data.</text>
</comment>
<evidence type="ECO:0000313" key="2">
    <source>
        <dbReference type="Proteomes" id="UP000004095"/>
    </source>
</evidence>
<reference evidence="1 2" key="1">
    <citation type="submission" date="2007-01" db="EMBL/GenBank/DDBJ databases">
        <authorList>
            <person name="Haygood M."/>
            <person name="Podell S."/>
            <person name="Anderson C."/>
            <person name="Hopkinson B."/>
            <person name="Roe K."/>
            <person name="Barbeau K."/>
            <person name="Gaasterland T."/>
            <person name="Ferriera S."/>
            <person name="Johnson J."/>
            <person name="Kravitz S."/>
            <person name="Beeson K."/>
            <person name="Sutton G."/>
            <person name="Rogers Y.-H."/>
            <person name="Friedman R."/>
            <person name="Frazier M."/>
            <person name="Venter J.C."/>
        </authorList>
    </citation>
    <scope>NUCLEOTIDE SEQUENCE [LARGE SCALE GENOMIC DNA]</scope>
    <source>
        <strain evidence="1 2">ATCC 23134</strain>
    </source>
</reference>
<sequence length="465" mass="53063">MLSLIFQYINGCLRHHKKQQCTMNLYQLYKTIFMRKRPEDVAAMVMELIGNELTKAQHITLNKAAKGSLKNRFMQYTSMMQSFAMPSGANRQVNKAAELFRLDQVPEVDGHDPEAIEGFIKKLSPQINKTFGKNDFMHHRLNRLSRKAIGLDISKRRYNKLFRHLQRMETKLEGLIAAYKKRAFQQVAKHGIVHRLSYDMFAQDKYTACFIAYYTARCNLRSEFTVNGQTRPFDKISQMLLKLSEDKGTPNYLAMAYVYPVAQTLEKLSDHERGQLLGKWTSLLEELAGMLKKLWHDNQINKETMVVKRGNDSSTWNITAGAWNKARDAWMNMIYAMGAEFVLDTMCFGKVMRLIAGDLAAWHRTAGSGLEPNTQVWQRLPLPWEVFEGEATCNKSTVKRACQRAGLDPELSGWIAPRTVGVAEFTPTPELVHGVSVANPFLATLLKKQGVFSGKKLKPLKTNLN</sequence>
<name>A1ZZ57_MICM2</name>
<dbReference type="Proteomes" id="UP000004095">
    <property type="component" value="Unassembled WGS sequence"/>
</dbReference>
<organism evidence="1 2">
    <name type="scientific">Microscilla marina ATCC 23134</name>
    <dbReference type="NCBI Taxonomy" id="313606"/>
    <lineage>
        <taxon>Bacteria</taxon>
        <taxon>Pseudomonadati</taxon>
        <taxon>Bacteroidota</taxon>
        <taxon>Cytophagia</taxon>
        <taxon>Cytophagales</taxon>
        <taxon>Microscillaceae</taxon>
        <taxon>Microscilla</taxon>
    </lineage>
</organism>